<evidence type="ECO:0000256" key="1">
    <source>
        <dbReference type="SAM" id="Phobius"/>
    </source>
</evidence>
<gene>
    <name evidence="2" type="ORF">FLA105534_02408</name>
</gene>
<sequence>MQHVKIMKGIRIFFLSFFIVLVSISSIKAEVHPPKPERAVAAGGLDDDGDPIPVPGPVPVSIDRDIFFLLGAGLVLGLTAVYKNKIKKASM</sequence>
<name>A0A6J4GJK6_9FLAO</name>
<organism evidence="2 3">
    <name type="scientific">Flavobacterium bizetiae</name>
    <dbReference type="NCBI Taxonomy" id="2704140"/>
    <lineage>
        <taxon>Bacteria</taxon>
        <taxon>Pseudomonadati</taxon>
        <taxon>Bacteroidota</taxon>
        <taxon>Flavobacteriia</taxon>
        <taxon>Flavobacteriales</taxon>
        <taxon>Flavobacteriaceae</taxon>
        <taxon>Flavobacterium</taxon>
    </lineage>
</organism>
<dbReference type="EMBL" id="CADCSU010000091">
    <property type="protein sequence ID" value="CAA9199075.1"/>
    <property type="molecule type" value="Genomic_DNA"/>
</dbReference>
<dbReference type="Proteomes" id="UP000479938">
    <property type="component" value="Unassembled WGS sequence"/>
</dbReference>
<keyword evidence="1" id="KW-1133">Transmembrane helix</keyword>
<accession>A0A6J4GJK6</accession>
<protein>
    <submittedName>
        <fullName evidence="2">Uncharacterized protein</fullName>
    </submittedName>
</protein>
<evidence type="ECO:0000313" key="3">
    <source>
        <dbReference type="Proteomes" id="UP000479938"/>
    </source>
</evidence>
<reference evidence="2 3" key="1">
    <citation type="submission" date="2020-02" db="EMBL/GenBank/DDBJ databases">
        <authorList>
            <person name="Criscuolo A."/>
        </authorList>
    </citation>
    <scope>NUCLEOTIDE SEQUENCE [LARGE SCALE GENOMIC DNA]</scope>
    <source>
        <strain evidence="2">CIP105534</strain>
    </source>
</reference>
<dbReference type="AlphaFoldDB" id="A0A6J4GJK6"/>
<evidence type="ECO:0000313" key="2">
    <source>
        <dbReference type="EMBL" id="CAA9199075.1"/>
    </source>
</evidence>
<proteinExistence type="predicted"/>
<keyword evidence="3" id="KW-1185">Reference proteome</keyword>
<keyword evidence="1" id="KW-0812">Transmembrane</keyword>
<keyword evidence="1" id="KW-0472">Membrane</keyword>
<feature type="transmembrane region" description="Helical" evidence="1">
    <location>
        <begin position="66"/>
        <end position="82"/>
    </location>
</feature>